<comment type="caution">
    <text evidence="5">The sequence shown here is derived from an EMBL/GenBank/DDBJ whole genome shotgun (WGS) entry which is preliminary data.</text>
</comment>
<dbReference type="InterPro" id="IPR001360">
    <property type="entry name" value="Glyco_hydro_1"/>
</dbReference>
<dbReference type="AlphaFoldDB" id="A0A6I3XDN1"/>
<dbReference type="InterPro" id="IPR017853">
    <property type="entry name" value="GH"/>
</dbReference>
<name>A0A6I3XDN1_9BURK</name>
<organism evidence="5 6">
    <name type="scientific">Pseudoduganella dura</name>
    <dbReference type="NCBI Taxonomy" id="321982"/>
    <lineage>
        <taxon>Bacteria</taxon>
        <taxon>Pseudomonadati</taxon>
        <taxon>Pseudomonadota</taxon>
        <taxon>Betaproteobacteria</taxon>
        <taxon>Burkholderiales</taxon>
        <taxon>Oxalobacteraceae</taxon>
        <taxon>Telluria group</taxon>
        <taxon>Pseudoduganella</taxon>
    </lineage>
</organism>
<dbReference type="Proteomes" id="UP000431684">
    <property type="component" value="Unassembled WGS sequence"/>
</dbReference>
<evidence type="ECO:0000256" key="3">
    <source>
        <dbReference type="ARBA" id="ARBA00023295"/>
    </source>
</evidence>
<dbReference type="SUPFAM" id="SSF51445">
    <property type="entry name" value="(Trans)glycosidases"/>
    <property type="match status" value="1"/>
</dbReference>
<dbReference type="PANTHER" id="PTHR10353:SF36">
    <property type="entry name" value="LP05116P"/>
    <property type="match status" value="1"/>
</dbReference>
<dbReference type="GO" id="GO:0005829">
    <property type="term" value="C:cytosol"/>
    <property type="evidence" value="ECO:0007669"/>
    <property type="project" value="TreeGrafter"/>
</dbReference>
<protein>
    <submittedName>
        <fullName evidence="5">Family 1 glycosylhydrolase</fullName>
    </submittedName>
</protein>
<dbReference type="RefSeq" id="WP_155707712.1">
    <property type="nucleotide sequence ID" value="NZ_BMWU01000003.1"/>
</dbReference>
<evidence type="ECO:0000256" key="2">
    <source>
        <dbReference type="ARBA" id="ARBA00022801"/>
    </source>
</evidence>
<keyword evidence="2 5" id="KW-0378">Hydrolase</keyword>
<reference evidence="5 6" key="1">
    <citation type="submission" date="2019-11" db="EMBL/GenBank/DDBJ databases">
        <title>Draft Genome Sequences of Six Type Strains of the Genus Massilia.</title>
        <authorList>
            <person name="Miess H."/>
            <person name="Frediansyah A."/>
            <person name="Goeker M."/>
            <person name="Gross H."/>
        </authorList>
    </citation>
    <scope>NUCLEOTIDE SEQUENCE [LARGE SCALE GENOMIC DNA]</scope>
    <source>
        <strain evidence="5 6">DSM 17513</strain>
    </source>
</reference>
<dbReference type="GO" id="GO:0008422">
    <property type="term" value="F:beta-glucosidase activity"/>
    <property type="evidence" value="ECO:0007669"/>
    <property type="project" value="TreeGrafter"/>
</dbReference>
<proteinExistence type="inferred from homology"/>
<dbReference type="PANTHER" id="PTHR10353">
    <property type="entry name" value="GLYCOSYL HYDROLASE"/>
    <property type="match status" value="1"/>
</dbReference>
<comment type="similarity">
    <text evidence="1 4">Belongs to the glycosyl hydrolase 1 family.</text>
</comment>
<gene>
    <name evidence="5" type="ORF">GJV26_04115</name>
</gene>
<dbReference type="Gene3D" id="3.20.20.80">
    <property type="entry name" value="Glycosidases"/>
    <property type="match status" value="1"/>
</dbReference>
<dbReference type="InterPro" id="IPR006311">
    <property type="entry name" value="TAT_signal"/>
</dbReference>
<accession>A0A6I3XDN1</accession>
<dbReference type="PRINTS" id="PR00131">
    <property type="entry name" value="GLHYDRLASE1"/>
</dbReference>
<keyword evidence="3" id="KW-0326">Glycosidase</keyword>
<dbReference type="PROSITE" id="PS51318">
    <property type="entry name" value="TAT"/>
    <property type="match status" value="1"/>
</dbReference>
<dbReference type="OrthoDB" id="9765195at2"/>
<dbReference type="Pfam" id="PF00232">
    <property type="entry name" value="Glyco_hydro_1"/>
    <property type="match status" value="2"/>
</dbReference>
<evidence type="ECO:0000256" key="4">
    <source>
        <dbReference type="RuleBase" id="RU003690"/>
    </source>
</evidence>
<keyword evidence="6" id="KW-1185">Reference proteome</keyword>
<dbReference type="EMBL" id="WNWM01000002">
    <property type="protein sequence ID" value="MUI11671.1"/>
    <property type="molecule type" value="Genomic_DNA"/>
</dbReference>
<dbReference type="GO" id="GO:0016052">
    <property type="term" value="P:carbohydrate catabolic process"/>
    <property type="evidence" value="ECO:0007669"/>
    <property type="project" value="TreeGrafter"/>
</dbReference>
<sequence length="457" mass="49887">MTEQFKNDDNIPDSPRRRTLLGLGTALAGAAMLPGAAAAATSAATKAKGAFPKGFLWGAAIAGHQAEGDNVNSDAWLLENVQPTEFKEPSGAGVDHYRLFDQDIGMLAQAGLNTFRFSIEWARVEPVEGLFSIAALEHYRDVLEACRKRGVRTMVSFNHFVNPRWFAARGGWEAEGAAGLFARYCDKVARHLGHLIDYATTFNEPNLPRLLFGIPGPLSGMADNPRMKGMLASAARASGSDKFSAWLFGDLDKIQAGLLQGHAAAYQAIKAARPQLPVGFSIAIADDQAVGDPAMRDRKRAIAYEPWFKAISEHGDFFGVQTYTRELVGPEGVLPPPKDAVMTSAHMEYYPQALEATLRYTAQHVKVPLYVTENGTSTDDDSQRVAYINTAVAGVANVLKDGIDVRGYVHWSLLDNFEWIFGYGPRFGLIDVDRKTMKRTAKPSLAVLGRIARANRI</sequence>
<evidence type="ECO:0000313" key="6">
    <source>
        <dbReference type="Proteomes" id="UP000431684"/>
    </source>
</evidence>
<evidence type="ECO:0000313" key="5">
    <source>
        <dbReference type="EMBL" id="MUI11671.1"/>
    </source>
</evidence>
<evidence type="ECO:0000256" key="1">
    <source>
        <dbReference type="ARBA" id="ARBA00010838"/>
    </source>
</evidence>